<dbReference type="HAMAP" id="MF_01030">
    <property type="entry name" value="D_Ser_dehydrat"/>
    <property type="match status" value="1"/>
</dbReference>
<dbReference type="InterPro" id="IPR036052">
    <property type="entry name" value="TrpB-like_PALP_sf"/>
</dbReference>
<dbReference type="SUPFAM" id="SSF53686">
    <property type="entry name" value="Tryptophan synthase beta subunit-like PLP-dependent enzymes"/>
    <property type="match status" value="1"/>
</dbReference>
<feature type="modified residue" description="N6-(pyridoxal phosphate)lysine" evidence="4">
    <location>
        <position position="106"/>
    </location>
</feature>
<dbReference type="GO" id="GO:0008721">
    <property type="term" value="F:D-serine ammonia-lyase activity"/>
    <property type="evidence" value="ECO:0007669"/>
    <property type="project" value="UniProtKB-EC"/>
</dbReference>
<evidence type="ECO:0000256" key="4">
    <source>
        <dbReference type="HAMAP-Rule" id="MF_01030"/>
    </source>
</evidence>
<evidence type="ECO:0000313" key="6">
    <source>
        <dbReference type="EMBL" id="MFC6036202.1"/>
    </source>
</evidence>
<comment type="similarity">
    <text evidence="4">Belongs to the serine/threonine dehydratase family. DsdA subfamily.</text>
</comment>
<dbReference type="Pfam" id="PF00291">
    <property type="entry name" value="PALP"/>
    <property type="match status" value="1"/>
</dbReference>
<feature type="domain" description="Tryptophan synthase beta chain-like PALP" evidence="5">
    <location>
        <begin position="69"/>
        <end position="379"/>
    </location>
</feature>
<reference evidence="6 7" key="1">
    <citation type="submission" date="2024-09" db="EMBL/GenBank/DDBJ databases">
        <authorList>
            <person name="Zhang Z.-H."/>
        </authorList>
    </citation>
    <scope>NUCLEOTIDE SEQUENCE [LARGE SCALE GENOMIC DNA]</scope>
    <source>
        <strain evidence="6 7">HHTR114</strain>
    </source>
</reference>
<dbReference type="EMBL" id="JBHPON010000002">
    <property type="protein sequence ID" value="MFC6036202.1"/>
    <property type="molecule type" value="Genomic_DNA"/>
</dbReference>
<name>A0ABW1L1M4_9PROT</name>
<proteinExistence type="inferred from homology"/>
<protein>
    <recommendedName>
        <fullName evidence="4">Probable D-serine dehydratase</fullName>
        <ecNumber evidence="4">4.3.1.18</ecNumber>
    </recommendedName>
    <alternativeName>
        <fullName evidence="4">D-serine deaminase</fullName>
        <shortName evidence="4">DSD</shortName>
    </alternativeName>
</protein>
<dbReference type="PANTHER" id="PTHR48078">
    <property type="entry name" value="THREONINE DEHYDRATASE, MITOCHONDRIAL-RELATED"/>
    <property type="match status" value="1"/>
</dbReference>
<evidence type="ECO:0000256" key="3">
    <source>
        <dbReference type="ARBA" id="ARBA00023239"/>
    </source>
</evidence>
<accession>A0ABW1L1M4</accession>
<keyword evidence="3 4" id="KW-0456">Lyase</keyword>
<evidence type="ECO:0000256" key="1">
    <source>
        <dbReference type="ARBA" id="ARBA00001933"/>
    </source>
</evidence>
<comment type="catalytic activity">
    <reaction evidence="4">
        <text>D-serine = pyruvate + NH4(+)</text>
        <dbReference type="Rhea" id="RHEA:13977"/>
        <dbReference type="ChEBI" id="CHEBI:15361"/>
        <dbReference type="ChEBI" id="CHEBI:28938"/>
        <dbReference type="ChEBI" id="CHEBI:35247"/>
        <dbReference type="EC" id="4.3.1.18"/>
    </reaction>
</comment>
<keyword evidence="2 4" id="KW-0663">Pyridoxal phosphate</keyword>
<dbReference type="Proteomes" id="UP001596116">
    <property type="component" value="Unassembled WGS sequence"/>
</dbReference>
<evidence type="ECO:0000313" key="7">
    <source>
        <dbReference type="Proteomes" id="UP001596116"/>
    </source>
</evidence>
<dbReference type="RefSeq" id="WP_379882568.1">
    <property type="nucleotide sequence ID" value="NZ_JBHPON010000002.1"/>
</dbReference>
<dbReference type="EC" id="4.3.1.18" evidence="4"/>
<sequence length="447" mass="47916">MTRAGESLALAGGRSFWTNRELRPWNDIERKSPLTREDWRKACARLVSFRSLYGALFEELREAGGEVVSPLIAADAFAAALGFDGASGGRMFVKGDHALPVGGSVKTRGALYEVVSLAEKLARRGGELAPDEPPEGILSESCRAFFARHTIIAGSTGNLGMGIGAAARALGFRAVIHMSREASAWKKERLRKLGAEIFEHDSDYTSAVEAARADANVSTTSFFIDDEASTELFLGYSTAAEEVERQLREQDVAVDRRHPLFVYIPCGVGGAPGGVSFGLKQVFGDDVHCFFAEPAASACVYLQLSTGSADPVSVYDYGLDNRTIADGLAVSKASQLTTALIAPLVSGVFTVLDEDLYRALFLASEKAGIKAEPSAFAGALGPCLLTQTLQGRAYLAAYGLEKSLPQATHLIWTTGGLYQPADLWRAQYERGAELNAGLSRQTPWSET</sequence>
<keyword evidence="7" id="KW-1185">Reference proteome</keyword>
<comment type="cofactor">
    <cofactor evidence="1 4">
        <name>pyridoxal 5'-phosphate</name>
        <dbReference type="ChEBI" id="CHEBI:597326"/>
    </cofactor>
</comment>
<gene>
    <name evidence="4" type="primary">dsdA</name>
    <name evidence="6" type="ORF">ACFMB1_11660</name>
</gene>
<comment type="caution">
    <text evidence="6">The sequence shown here is derived from an EMBL/GenBank/DDBJ whole genome shotgun (WGS) entry which is preliminary data.</text>
</comment>
<dbReference type="InterPro" id="IPR001926">
    <property type="entry name" value="TrpB-like_PALP"/>
</dbReference>
<dbReference type="PANTHER" id="PTHR48078:SF9">
    <property type="entry name" value="D-SERINE DEHYDRATASE"/>
    <property type="match status" value="1"/>
</dbReference>
<evidence type="ECO:0000259" key="5">
    <source>
        <dbReference type="Pfam" id="PF00291"/>
    </source>
</evidence>
<dbReference type="Gene3D" id="3.40.50.1100">
    <property type="match status" value="2"/>
</dbReference>
<dbReference type="NCBIfam" id="TIGR02035">
    <property type="entry name" value="D_Ser_am_lyase"/>
    <property type="match status" value="1"/>
</dbReference>
<dbReference type="NCBIfam" id="NF002823">
    <property type="entry name" value="PRK02991.1"/>
    <property type="match status" value="1"/>
</dbReference>
<evidence type="ECO:0000256" key="2">
    <source>
        <dbReference type="ARBA" id="ARBA00022898"/>
    </source>
</evidence>
<dbReference type="InterPro" id="IPR011780">
    <property type="entry name" value="D_Ser_am_lyase"/>
</dbReference>
<dbReference type="InterPro" id="IPR050147">
    <property type="entry name" value="Ser/Thr_Dehydratase"/>
</dbReference>
<organism evidence="6 7">
    <name type="scientific">Hyphococcus aureus</name>
    <dbReference type="NCBI Taxonomy" id="2666033"/>
    <lineage>
        <taxon>Bacteria</taxon>
        <taxon>Pseudomonadati</taxon>
        <taxon>Pseudomonadota</taxon>
        <taxon>Alphaproteobacteria</taxon>
        <taxon>Parvularculales</taxon>
        <taxon>Parvularculaceae</taxon>
        <taxon>Hyphococcus</taxon>
    </lineage>
</organism>